<sequence>MQWRELLYLFIIIKKQKREHLYMSKVSIYLSLCRRNGNKAFYI</sequence>
<organism evidence="1 2">
    <name type="scientific">Bacteroides cellulosilyticus DSM 14838</name>
    <dbReference type="NCBI Taxonomy" id="537012"/>
    <lineage>
        <taxon>Bacteria</taxon>
        <taxon>Pseudomonadati</taxon>
        <taxon>Bacteroidota</taxon>
        <taxon>Bacteroidia</taxon>
        <taxon>Bacteroidales</taxon>
        <taxon>Bacteroidaceae</taxon>
        <taxon>Bacteroides</taxon>
    </lineage>
</organism>
<name>E2NB73_9BACE</name>
<dbReference type="AlphaFoldDB" id="E2NB73"/>
<dbReference type="Proteomes" id="UP000003711">
    <property type="component" value="Unassembled WGS sequence"/>
</dbReference>
<dbReference type="EMBL" id="ACCH01000128">
    <property type="protein sequence ID" value="EEF90850.1"/>
    <property type="molecule type" value="Genomic_DNA"/>
</dbReference>
<reference evidence="1 2" key="2">
    <citation type="submission" date="2009-01" db="EMBL/GenBank/DDBJ databases">
        <title>Draft genome sequence of Bacteroides cellulosilyticus (DSM 14838).</title>
        <authorList>
            <person name="Sudarsanam P."/>
            <person name="Ley R."/>
            <person name="Guruge J."/>
            <person name="Turnbaugh P.J."/>
            <person name="Mahowald M."/>
            <person name="Liep D."/>
            <person name="Gordon J."/>
        </authorList>
    </citation>
    <scope>NUCLEOTIDE SEQUENCE [LARGE SCALE GENOMIC DNA]</scope>
    <source>
        <strain evidence="1 2">DSM 14838</strain>
    </source>
</reference>
<accession>E2NB73</accession>
<gene>
    <name evidence="1" type="ORF">BACCELL_01530</name>
</gene>
<evidence type="ECO:0000313" key="2">
    <source>
        <dbReference type="Proteomes" id="UP000003711"/>
    </source>
</evidence>
<comment type="caution">
    <text evidence="1">The sequence shown here is derived from an EMBL/GenBank/DDBJ whole genome shotgun (WGS) entry which is preliminary data.</text>
</comment>
<proteinExistence type="predicted"/>
<dbReference type="HOGENOM" id="CLU_3229351_0_0_10"/>
<evidence type="ECO:0000313" key="1">
    <source>
        <dbReference type="EMBL" id="EEF90850.1"/>
    </source>
</evidence>
<protein>
    <submittedName>
        <fullName evidence="1">Uncharacterized protein</fullName>
    </submittedName>
</protein>
<reference evidence="1 2" key="1">
    <citation type="submission" date="2008-12" db="EMBL/GenBank/DDBJ databases">
        <authorList>
            <person name="Fulton L."/>
            <person name="Clifton S."/>
            <person name="Fulton B."/>
            <person name="Xu J."/>
            <person name="Minx P."/>
            <person name="Pepin K.H."/>
            <person name="Johnson M."/>
            <person name="Bhonagiri V."/>
            <person name="Nash W.E."/>
            <person name="Mardis E.R."/>
            <person name="Wilson R.K."/>
        </authorList>
    </citation>
    <scope>NUCLEOTIDE SEQUENCE [LARGE SCALE GENOMIC DNA]</scope>
    <source>
        <strain evidence="1 2">DSM 14838</strain>
    </source>
</reference>